<keyword evidence="8" id="KW-0378">Hydrolase</keyword>
<dbReference type="GO" id="GO:0004252">
    <property type="term" value="F:serine-type endopeptidase activity"/>
    <property type="evidence" value="ECO:0007669"/>
    <property type="project" value="UniProtKB-UniRule"/>
</dbReference>
<comment type="caution">
    <text evidence="8">The sequence shown here is derived from an EMBL/GenBank/DDBJ whole genome shotgun (WGS) entry which is preliminary data.</text>
</comment>
<protein>
    <recommendedName>
        <fullName evidence="5">Signal peptidase I</fullName>
        <ecNumber evidence="5">3.4.21.89</ecNumber>
    </recommendedName>
</protein>
<gene>
    <name evidence="8" type="ORF">FB555_000164</name>
</gene>
<keyword evidence="4 6" id="KW-0472">Membrane</keyword>
<dbReference type="Gene3D" id="2.10.109.10">
    <property type="entry name" value="Umud Fragment, subunit A"/>
    <property type="match status" value="1"/>
</dbReference>
<dbReference type="GO" id="GO:0009003">
    <property type="term" value="F:signal peptidase activity"/>
    <property type="evidence" value="ECO:0007669"/>
    <property type="project" value="UniProtKB-EC"/>
</dbReference>
<dbReference type="InterPro" id="IPR036286">
    <property type="entry name" value="LexA/Signal_pep-like_sf"/>
</dbReference>
<accession>A0A7W3PND7</accession>
<proteinExistence type="predicted"/>
<evidence type="ECO:0000259" key="7">
    <source>
        <dbReference type="Pfam" id="PF10502"/>
    </source>
</evidence>
<dbReference type="EC" id="3.4.21.89" evidence="5"/>
<name>A0A7W3PND7_9MICO</name>
<dbReference type="InterPro" id="IPR019533">
    <property type="entry name" value="Peptidase_S26"/>
</dbReference>
<dbReference type="AlphaFoldDB" id="A0A7W3PND7"/>
<evidence type="ECO:0000313" key="9">
    <source>
        <dbReference type="Proteomes" id="UP000524237"/>
    </source>
</evidence>
<comment type="subcellular location">
    <subcellularLocation>
        <location evidence="1">Membrane</location>
    </subcellularLocation>
</comment>
<dbReference type="Pfam" id="PF10502">
    <property type="entry name" value="Peptidase_S26"/>
    <property type="match status" value="1"/>
</dbReference>
<feature type="transmembrane region" description="Helical" evidence="6">
    <location>
        <begin position="29"/>
        <end position="52"/>
    </location>
</feature>
<evidence type="ECO:0000256" key="2">
    <source>
        <dbReference type="ARBA" id="ARBA00022692"/>
    </source>
</evidence>
<evidence type="ECO:0000256" key="5">
    <source>
        <dbReference type="NCBIfam" id="TIGR02228"/>
    </source>
</evidence>
<dbReference type="GO" id="GO:0006465">
    <property type="term" value="P:signal peptide processing"/>
    <property type="evidence" value="ECO:0007669"/>
    <property type="project" value="UniProtKB-UniRule"/>
</dbReference>
<dbReference type="Proteomes" id="UP000524237">
    <property type="component" value="Unassembled WGS sequence"/>
</dbReference>
<sequence length="211" mass="22855">MPHGLHVPAVHLPALHLPVVSPRARRIFFAIRVLITSLVGLGVLLSVAIFALSATGTARLVPVLSNSMAPNMPVGSMALTVPVSKSSIQVGDVIVFSNPTQPSTRVIHRITHVYGPNEADQFSNWNPDVLFATTQGDNNPQADPWIVTIADATVWRLQTSVPFLGYPAIWLAQPLAPIWLLATGVLVVALWILRSVWHRPRAHESVAQEAS</sequence>
<dbReference type="NCBIfam" id="TIGR02228">
    <property type="entry name" value="sigpep_I_arch"/>
    <property type="match status" value="1"/>
</dbReference>
<organism evidence="8 9">
    <name type="scientific">Alpinimonas psychrophila</name>
    <dbReference type="NCBI Taxonomy" id="748908"/>
    <lineage>
        <taxon>Bacteria</taxon>
        <taxon>Bacillati</taxon>
        <taxon>Actinomycetota</taxon>
        <taxon>Actinomycetes</taxon>
        <taxon>Micrococcales</taxon>
        <taxon>Microbacteriaceae</taxon>
        <taxon>Alpinimonas</taxon>
    </lineage>
</organism>
<keyword evidence="9" id="KW-1185">Reference proteome</keyword>
<dbReference type="CDD" id="cd06530">
    <property type="entry name" value="S26_SPase_I"/>
    <property type="match status" value="1"/>
</dbReference>
<dbReference type="InterPro" id="IPR001733">
    <property type="entry name" value="Peptidase_S26B"/>
</dbReference>
<evidence type="ECO:0000256" key="4">
    <source>
        <dbReference type="ARBA" id="ARBA00023136"/>
    </source>
</evidence>
<keyword evidence="3 6" id="KW-1133">Transmembrane helix</keyword>
<keyword evidence="2 6" id="KW-0812">Transmembrane</keyword>
<feature type="domain" description="Peptidase S26" evidence="7">
    <location>
        <begin position="43"/>
        <end position="111"/>
    </location>
</feature>
<evidence type="ECO:0000313" key="8">
    <source>
        <dbReference type="EMBL" id="MBA8828093.1"/>
    </source>
</evidence>
<reference evidence="8 9" key="1">
    <citation type="submission" date="2020-07" db="EMBL/GenBank/DDBJ databases">
        <title>Sequencing the genomes of 1000 actinobacteria strains.</title>
        <authorList>
            <person name="Klenk H.-P."/>
        </authorList>
    </citation>
    <scope>NUCLEOTIDE SEQUENCE [LARGE SCALE GENOMIC DNA]</scope>
    <source>
        <strain evidence="8 9">DSM 23737</strain>
    </source>
</reference>
<dbReference type="RefSeq" id="WP_182483552.1">
    <property type="nucleotide sequence ID" value="NZ_JACGWU010000001.1"/>
</dbReference>
<evidence type="ECO:0000256" key="1">
    <source>
        <dbReference type="ARBA" id="ARBA00004370"/>
    </source>
</evidence>
<dbReference type="GO" id="GO:0016020">
    <property type="term" value="C:membrane"/>
    <property type="evidence" value="ECO:0007669"/>
    <property type="project" value="UniProtKB-SubCell"/>
</dbReference>
<evidence type="ECO:0000256" key="3">
    <source>
        <dbReference type="ARBA" id="ARBA00022989"/>
    </source>
</evidence>
<feature type="transmembrane region" description="Helical" evidence="6">
    <location>
        <begin position="168"/>
        <end position="193"/>
    </location>
</feature>
<evidence type="ECO:0000256" key="6">
    <source>
        <dbReference type="SAM" id="Phobius"/>
    </source>
</evidence>
<dbReference type="EMBL" id="JACGWU010000001">
    <property type="protein sequence ID" value="MBA8828093.1"/>
    <property type="molecule type" value="Genomic_DNA"/>
</dbReference>
<dbReference type="SUPFAM" id="SSF51306">
    <property type="entry name" value="LexA/Signal peptidase"/>
    <property type="match status" value="1"/>
</dbReference>